<evidence type="ECO:0000313" key="15">
    <source>
        <dbReference type="EMBL" id="KAF3128200.1"/>
    </source>
</evidence>
<dbReference type="Gene3D" id="3.10.350.10">
    <property type="entry name" value="LysM domain"/>
    <property type="match status" value="1"/>
</dbReference>
<evidence type="ECO:0000256" key="6">
    <source>
        <dbReference type="ARBA" id="ARBA00023008"/>
    </source>
</evidence>
<evidence type="ECO:0000313" key="14">
    <source>
        <dbReference type="EMBL" id="KAF3085065.1"/>
    </source>
</evidence>
<evidence type="ECO:0000256" key="5">
    <source>
        <dbReference type="ARBA" id="ARBA00023002"/>
    </source>
</evidence>
<evidence type="ECO:0000313" key="16">
    <source>
        <dbReference type="Proteomes" id="UP000475325"/>
    </source>
</evidence>
<evidence type="ECO:0000256" key="12">
    <source>
        <dbReference type="SAM" id="SignalP"/>
    </source>
</evidence>
<dbReference type="Pfam" id="PF18132">
    <property type="entry name" value="Tyrosinase_C"/>
    <property type="match status" value="1"/>
</dbReference>
<feature type="domain" description="Tyrosinase copper-binding" evidence="13">
    <location>
        <begin position="464"/>
        <end position="475"/>
    </location>
</feature>
<dbReference type="EMBL" id="WIQZ01000072">
    <property type="protein sequence ID" value="KAF3128200.1"/>
    <property type="molecule type" value="Genomic_DNA"/>
</dbReference>
<protein>
    <recommendedName>
        <fullName evidence="3">tyrosinase</fullName>
        <ecNumber evidence="3">1.14.18.1</ecNumber>
    </recommendedName>
</protein>
<dbReference type="InterPro" id="IPR008922">
    <property type="entry name" value="Di-copper_centre_dom_sf"/>
</dbReference>
<evidence type="ECO:0000259" key="13">
    <source>
        <dbReference type="PROSITE" id="PS00498"/>
    </source>
</evidence>
<dbReference type="InterPro" id="IPR002227">
    <property type="entry name" value="Tyrosinase_Cu-bd"/>
</dbReference>
<comment type="catalytic activity">
    <reaction evidence="9">
        <text>2 L-dopa + O2 = 2 L-dopaquinone + 2 H2O</text>
        <dbReference type="Rhea" id="RHEA:34287"/>
        <dbReference type="ChEBI" id="CHEBI:15377"/>
        <dbReference type="ChEBI" id="CHEBI:15379"/>
        <dbReference type="ChEBI" id="CHEBI:57504"/>
        <dbReference type="ChEBI" id="CHEBI:57924"/>
        <dbReference type="EC" id="1.14.18.1"/>
    </reaction>
</comment>
<dbReference type="GO" id="GO:0046872">
    <property type="term" value="F:metal ion binding"/>
    <property type="evidence" value="ECO:0007669"/>
    <property type="project" value="UniProtKB-KW"/>
</dbReference>
<feature type="region of interest" description="Disordered" evidence="11">
    <location>
        <begin position="124"/>
        <end position="181"/>
    </location>
</feature>
<comment type="cofactor">
    <cofactor evidence="1">
        <name>Cu(2+)</name>
        <dbReference type="ChEBI" id="CHEBI:29036"/>
    </cofactor>
</comment>
<dbReference type="PROSITE" id="PS00498">
    <property type="entry name" value="TYROSINASE_2"/>
    <property type="match status" value="1"/>
</dbReference>
<evidence type="ECO:0000256" key="2">
    <source>
        <dbReference type="ARBA" id="ARBA00009928"/>
    </source>
</evidence>
<name>A0A7C8NPI3_ORBOL</name>
<dbReference type="PRINTS" id="PR00092">
    <property type="entry name" value="TYROSINASE"/>
</dbReference>
<sequence>MTRTSFLVQTVISALCLNGAVYAMDSEADWVFAANNLAKRAIAVPSPTQKGQPTNCIAWKNVEAAEADSGDCDSIVSKYKSIKLTEAIFLSLNPALKGDCANLQKNFYVCVQVGASTGAAKTAAAAESKTTAVKAATTPKTPAKAEEEEGEGEEEEEEDDRHADNPPAVKLTTKNPAPPTKLEAEEKDQFLITGAGDTTLSPRFCAPRRNLVNLQKELPDTFNLLVLALDKMMKTPDSDARSYFQISGIHGAPFISWPVPGESGIVGLGYCTHNSVIFSTWHRPYILAFEQTLYRHGRDIVRRLFTQPAVQKKYIAALQQLRWPYWDWADSTNQSRMPKVTMDKTISVMAPDGKGGERKATIANPFYSYVFKGPENTVFKKDFTGLKATSRRPEDSASSVSFDAAADNAMQSGYNTRRKQTYNALTSATTFNFFSNALEKLHNDVHMQVGGNGIMGLISYAAFDPIFWLHHNNIDRLLAIWQAANPGKYLTPDTATPSFKRRVQEGDQDDLNTPLYPWKHTDGKWWTSNDVKDVTNIWKYGYGYPEVPCYYQGDTNTLDDHATEAINRAYGDIGVPRIKGRAAVKSASVAGRNVTEWDINIIVDQAELPGTFSIYVFLGNPPADPKKWDMSSQKVSTMTLLGNPGVAKMSKLEGMTIPLGPLLAQKGVKGTEKEIQDYLAKYLVWTCMSLGEEGGTKPYDVKLMKSLKVVVTSRNVFIPSDMRVKPKASKAKIQTAATKNQAKSGGASTLAELANTKLKGGATAHLRIGILPDIQNTTVTGKSYS</sequence>
<dbReference type="InterPro" id="IPR041640">
    <property type="entry name" value="Tyrosinase_C"/>
</dbReference>
<dbReference type="EC" id="1.14.18.1" evidence="3"/>
<dbReference type="GO" id="GO:0042438">
    <property type="term" value="P:melanin biosynthetic process"/>
    <property type="evidence" value="ECO:0007669"/>
    <property type="project" value="UniProtKB-KW"/>
</dbReference>
<keyword evidence="6" id="KW-0186">Copper</keyword>
<dbReference type="AlphaFoldDB" id="A0A7C8NPI3"/>
<organism evidence="15 17">
    <name type="scientific">Orbilia oligospora</name>
    <name type="common">Nematode-trapping fungus</name>
    <name type="synonym">Arthrobotrys oligospora</name>
    <dbReference type="NCBI Taxonomy" id="2813651"/>
    <lineage>
        <taxon>Eukaryota</taxon>
        <taxon>Fungi</taxon>
        <taxon>Dikarya</taxon>
        <taxon>Ascomycota</taxon>
        <taxon>Pezizomycotina</taxon>
        <taxon>Orbiliomycetes</taxon>
        <taxon>Orbiliales</taxon>
        <taxon>Orbiliaceae</taxon>
        <taxon>Orbilia</taxon>
    </lineage>
</organism>
<keyword evidence="12" id="KW-0732">Signal</keyword>
<evidence type="ECO:0000256" key="10">
    <source>
        <dbReference type="ARBA" id="ARBA00048881"/>
    </source>
</evidence>
<dbReference type="SUPFAM" id="SSF48056">
    <property type="entry name" value="Di-copper centre-containing domain"/>
    <property type="match status" value="1"/>
</dbReference>
<feature type="compositionally biased region" description="Acidic residues" evidence="11">
    <location>
        <begin position="146"/>
        <end position="159"/>
    </location>
</feature>
<evidence type="ECO:0000256" key="11">
    <source>
        <dbReference type="SAM" id="MobiDB-lite"/>
    </source>
</evidence>
<evidence type="ECO:0000256" key="4">
    <source>
        <dbReference type="ARBA" id="ARBA00022723"/>
    </source>
</evidence>
<proteinExistence type="inferred from homology"/>
<dbReference type="Proteomes" id="UP000480548">
    <property type="component" value="Unassembled WGS sequence"/>
</dbReference>
<dbReference type="GO" id="GO:0004503">
    <property type="term" value="F:tyrosinase activity"/>
    <property type="evidence" value="ECO:0007669"/>
    <property type="project" value="UniProtKB-EC"/>
</dbReference>
<dbReference type="InterPro" id="IPR036779">
    <property type="entry name" value="LysM_dom_sf"/>
</dbReference>
<dbReference type="PANTHER" id="PTHR11474:SF76">
    <property type="entry name" value="SHKT DOMAIN-CONTAINING PROTEIN"/>
    <property type="match status" value="1"/>
</dbReference>
<evidence type="ECO:0000256" key="9">
    <source>
        <dbReference type="ARBA" id="ARBA00048233"/>
    </source>
</evidence>
<dbReference type="InterPro" id="IPR050316">
    <property type="entry name" value="Tyrosinase/Hemocyanin"/>
</dbReference>
<dbReference type="Gene3D" id="1.10.1280.10">
    <property type="entry name" value="Di-copper center containing domain from catechol oxidase"/>
    <property type="match status" value="1"/>
</dbReference>
<evidence type="ECO:0000256" key="1">
    <source>
        <dbReference type="ARBA" id="ARBA00001973"/>
    </source>
</evidence>
<reference evidence="16 17" key="1">
    <citation type="submission" date="2019-06" db="EMBL/GenBank/DDBJ databases">
        <authorList>
            <person name="Palmer J.M."/>
        </authorList>
    </citation>
    <scope>NUCLEOTIDE SEQUENCE [LARGE SCALE GENOMIC DNA]</scope>
    <source>
        <strain evidence="14 16">TWF102</strain>
        <strain evidence="15 17">TWF703</strain>
    </source>
</reference>
<keyword evidence="5" id="KW-0560">Oxidoreductase</keyword>
<dbReference type="Proteomes" id="UP000475325">
    <property type="component" value="Unassembled WGS sequence"/>
</dbReference>
<keyword evidence="8" id="KW-0470">Melanin biosynthesis</keyword>
<comment type="caution">
    <text evidence="15">The sequence shown here is derived from an EMBL/GenBank/DDBJ whole genome shotgun (WGS) entry which is preliminary data.</text>
</comment>
<gene>
    <name evidence="14" type="ORF">TWF102_011695</name>
    <name evidence="15" type="ORF">TWF703_009642</name>
</gene>
<keyword evidence="7" id="KW-0503">Monooxygenase</keyword>
<comment type="similarity">
    <text evidence="2">Belongs to the tyrosinase family.</text>
</comment>
<feature type="chain" id="PRO_5033586008" description="tyrosinase" evidence="12">
    <location>
        <begin position="24"/>
        <end position="785"/>
    </location>
</feature>
<evidence type="ECO:0000256" key="8">
    <source>
        <dbReference type="ARBA" id="ARBA00023101"/>
    </source>
</evidence>
<dbReference type="EMBL" id="WIQW01000093">
    <property type="protein sequence ID" value="KAF3085065.1"/>
    <property type="molecule type" value="Genomic_DNA"/>
</dbReference>
<evidence type="ECO:0000256" key="7">
    <source>
        <dbReference type="ARBA" id="ARBA00023033"/>
    </source>
</evidence>
<dbReference type="PANTHER" id="PTHR11474">
    <property type="entry name" value="TYROSINASE FAMILY MEMBER"/>
    <property type="match status" value="1"/>
</dbReference>
<feature type="signal peptide" evidence="12">
    <location>
        <begin position="1"/>
        <end position="23"/>
    </location>
</feature>
<evidence type="ECO:0000313" key="17">
    <source>
        <dbReference type="Proteomes" id="UP000480548"/>
    </source>
</evidence>
<feature type="compositionally biased region" description="Low complexity" evidence="11">
    <location>
        <begin position="124"/>
        <end position="142"/>
    </location>
</feature>
<evidence type="ECO:0000256" key="3">
    <source>
        <dbReference type="ARBA" id="ARBA00011906"/>
    </source>
</evidence>
<accession>A0A7C8NPI3</accession>
<comment type="catalytic activity">
    <reaction evidence="10">
        <text>L-tyrosine + O2 = L-dopaquinone + H2O</text>
        <dbReference type="Rhea" id="RHEA:18117"/>
        <dbReference type="ChEBI" id="CHEBI:15377"/>
        <dbReference type="ChEBI" id="CHEBI:15379"/>
        <dbReference type="ChEBI" id="CHEBI:57924"/>
        <dbReference type="ChEBI" id="CHEBI:58315"/>
        <dbReference type="EC" id="1.14.18.1"/>
    </reaction>
</comment>
<dbReference type="Pfam" id="PF00264">
    <property type="entry name" value="Tyrosinase"/>
    <property type="match status" value="1"/>
</dbReference>
<keyword evidence="4" id="KW-0479">Metal-binding</keyword>